<evidence type="ECO:0000259" key="5">
    <source>
        <dbReference type="SMART" id="SM01144"/>
    </source>
</evidence>
<feature type="domain" description="DTW" evidence="5">
    <location>
        <begin position="7"/>
        <end position="214"/>
    </location>
</feature>
<dbReference type="EC" id="2.5.1.25" evidence="1"/>
<dbReference type="PANTHER" id="PTHR21392">
    <property type="entry name" value="TRNA-URIDINE AMINOCARBOXYPROPYLTRANSFERASE 2"/>
    <property type="match status" value="1"/>
</dbReference>
<dbReference type="InterPro" id="IPR039262">
    <property type="entry name" value="DTWD2/TAPT"/>
</dbReference>
<dbReference type="SMART" id="SM01144">
    <property type="entry name" value="DTW"/>
    <property type="match status" value="1"/>
</dbReference>
<dbReference type="PANTHER" id="PTHR21392:SF1">
    <property type="entry name" value="TRNA-URIDINE AMINOCARBOXYPROPYLTRANSFERASE"/>
    <property type="match status" value="1"/>
</dbReference>
<proteinExistence type="predicted"/>
<sequence length="216" mass="24774">MNGSQPSPQPCPGCGLVYQCICQSIPRCTSTIKLSLLVHEREQERATNTGRWLVRALPQCQSYLWQRKQPDAQFQQQLDDSRFFPVLLFPGPHALTIDEIDTQAHLNESDDQHPIYESPSRNHLRIPHFILLDGTWQEARKMARKSDWLAALPRVQITPDTTSSYRLRRNQQPDSLCTLEVVATLLAQRGETQDAQALKDFLHRFMDALQADKATR</sequence>
<dbReference type="EMBL" id="FULE01000024">
    <property type="protein sequence ID" value="SJN56287.1"/>
    <property type="molecule type" value="Genomic_DNA"/>
</dbReference>
<evidence type="ECO:0000256" key="4">
    <source>
        <dbReference type="ARBA" id="ARBA00022694"/>
    </source>
</evidence>
<dbReference type="GO" id="GO:0016432">
    <property type="term" value="F:tRNA-uridine aminocarboxypropyltransferase activity"/>
    <property type="evidence" value="ECO:0007669"/>
    <property type="project" value="UniProtKB-EC"/>
</dbReference>
<keyword evidence="7" id="KW-1185">Reference proteome</keyword>
<evidence type="ECO:0000313" key="7">
    <source>
        <dbReference type="Proteomes" id="UP000188276"/>
    </source>
</evidence>
<dbReference type="InterPro" id="IPR005636">
    <property type="entry name" value="DTW"/>
</dbReference>
<dbReference type="Proteomes" id="UP000188276">
    <property type="component" value="Unassembled WGS sequence"/>
</dbReference>
<organism evidence="6 7">
    <name type="scientific">Vibrio ruber (strain DSM 16370 / JCM 11486 / BCRC 17186 / CECT 7878 / LMG 23124 / VR1)</name>
    <dbReference type="NCBI Taxonomy" id="1123498"/>
    <lineage>
        <taxon>Bacteria</taxon>
        <taxon>Pseudomonadati</taxon>
        <taxon>Pseudomonadota</taxon>
        <taxon>Gammaproteobacteria</taxon>
        <taxon>Vibrionales</taxon>
        <taxon>Vibrionaceae</taxon>
        <taxon>Vibrio</taxon>
    </lineage>
</organism>
<dbReference type="Pfam" id="PF03942">
    <property type="entry name" value="DTW"/>
    <property type="match status" value="1"/>
</dbReference>
<gene>
    <name evidence="6" type="ORF">VR7878_01698</name>
</gene>
<dbReference type="RefSeq" id="WP_077335264.1">
    <property type="nucleotide sequence ID" value="NZ_FULE01000024.1"/>
</dbReference>
<dbReference type="STRING" id="1123498.VR7878_01698"/>
<evidence type="ECO:0000256" key="1">
    <source>
        <dbReference type="ARBA" id="ARBA00012386"/>
    </source>
</evidence>
<name>A0A1R4LIX8_VIBR1</name>
<reference evidence="7" key="1">
    <citation type="submission" date="2017-02" db="EMBL/GenBank/DDBJ databases">
        <authorList>
            <person name="Rodrigo-Torres L."/>
            <person name="Arahal R.D."/>
            <person name="Lucena T."/>
        </authorList>
    </citation>
    <scope>NUCLEOTIDE SEQUENCE [LARGE SCALE GENOMIC DNA]</scope>
    <source>
        <strain evidence="7">CECT 7878</strain>
    </source>
</reference>
<dbReference type="OrthoDB" id="370626at2"/>
<protein>
    <recommendedName>
        <fullName evidence="1">tRNA-uridine aminocarboxypropyltransferase</fullName>
        <ecNumber evidence="1">2.5.1.25</ecNumber>
    </recommendedName>
</protein>
<evidence type="ECO:0000313" key="6">
    <source>
        <dbReference type="EMBL" id="SJN56287.1"/>
    </source>
</evidence>
<dbReference type="GO" id="GO:0008033">
    <property type="term" value="P:tRNA processing"/>
    <property type="evidence" value="ECO:0007669"/>
    <property type="project" value="UniProtKB-KW"/>
</dbReference>
<keyword evidence="4" id="KW-0819">tRNA processing</keyword>
<evidence type="ECO:0000256" key="2">
    <source>
        <dbReference type="ARBA" id="ARBA00022679"/>
    </source>
</evidence>
<dbReference type="AlphaFoldDB" id="A0A1R4LIX8"/>
<keyword evidence="2" id="KW-0808">Transferase</keyword>
<evidence type="ECO:0000256" key="3">
    <source>
        <dbReference type="ARBA" id="ARBA00022691"/>
    </source>
</evidence>
<keyword evidence="3" id="KW-0949">S-adenosyl-L-methionine</keyword>
<accession>A0A1R4LIX8</accession>